<organism evidence="1 2">
    <name type="scientific">Panicum virgatum</name>
    <name type="common">Blackwell switchgrass</name>
    <dbReference type="NCBI Taxonomy" id="38727"/>
    <lineage>
        <taxon>Eukaryota</taxon>
        <taxon>Viridiplantae</taxon>
        <taxon>Streptophyta</taxon>
        <taxon>Embryophyta</taxon>
        <taxon>Tracheophyta</taxon>
        <taxon>Spermatophyta</taxon>
        <taxon>Magnoliopsida</taxon>
        <taxon>Liliopsida</taxon>
        <taxon>Poales</taxon>
        <taxon>Poaceae</taxon>
        <taxon>PACMAD clade</taxon>
        <taxon>Panicoideae</taxon>
        <taxon>Panicodae</taxon>
        <taxon>Paniceae</taxon>
        <taxon>Panicinae</taxon>
        <taxon>Panicum</taxon>
        <taxon>Panicum sect. Hiantes</taxon>
    </lineage>
</organism>
<accession>A0A8T0NZN9</accession>
<protein>
    <submittedName>
        <fullName evidence="1">Uncharacterized protein</fullName>
    </submittedName>
</protein>
<gene>
    <name evidence="1" type="ORF">PVAP13_9KG581100</name>
</gene>
<keyword evidence="2" id="KW-1185">Reference proteome</keyword>
<evidence type="ECO:0000313" key="1">
    <source>
        <dbReference type="EMBL" id="KAG2554913.1"/>
    </source>
</evidence>
<proteinExistence type="predicted"/>
<name>A0A8T0NZN9_PANVG</name>
<dbReference type="Proteomes" id="UP000823388">
    <property type="component" value="Chromosome 9K"/>
</dbReference>
<comment type="caution">
    <text evidence="1">The sequence shown here is derived from an EMBL/GenBank/DDBJ whole genome shotgun (WGS) entry which is preliminary data.</text>
</comment>
<dbReference type="AlphaFoldDB" id="A0A8T0NZN9"/>
<dbReference type="EMBL" id="CM029053">
    <property type="protein sequence ID" value="KAG2554913.1"/>
    <property type="molecule type" value="Genomic_DNA"/>
</dbReference>
<reference evidence="1" key="1">
    <citation type="submission" date="2020-05" db="EMBL/GenBank/DDBJ databases">
        <title>WGS assembly of Panicum virgatum.</title>
        <authorList>
            <person name="Lovell J.T."/>
            <person name="Jenkins J."/>
            <person name="Shu S."/>
            <person name="Juenger T.E."/>
            <person name="Schmutz J."/>
        </authorList>
    </citation>
    <scope>NUCLEOTIDE SEQUENCE</scope>
    <source>
        <strain evidence="1">AP13</strain>
    </source>
</reference>
<evidence type="ECO:0000313" key="2">
    <source>
        <dbReference type="Proteomes" id="UP000823388"/>
    </source>
</evidence>
<sequence>MAALRNEDTPQSIALIRIAANALEGGFRRFPFQKDKTCRMNTYELSLSSEQEQLPRAPPGATRCDS</sequence>